<dbReference type="GO" id="GO:0016787">
    <property type="term" value="F:hydrolase activity"/>
    <property type="evidence" value="ECO:0007669"/>
    <property type="project" value="UniProtKB-KW"/>
</dbReference>
<dbReference type="PANTHER" id="PTHR10161">
    <property type="entry name" value="TARTRATE-RESISTANT ACID PHOSPHATASE TYPE 5"/>
    <property type="match status" value="1"/>
</dbReference>
<dbReference type="SUPFAM" id="SSF56300">
    <property type="entry name" value="Metallo-dependent phosphatases"/>
    <property type="match status" value="1"/>
</dbReference>
<dbReference type="RefSeq" id="WP_179197756.1">
    <property type="nucleotide sequence ID" value="NZ_MTSE01000013.1"/>
</dbReference>
<reference evidence="4 5" key="1">
    <citation type="submission" date="2017-01" db="EMBL/GenBank/DDBJ databases">
        <title>A new Hymenobacter.</title>
        <authorList>
            <person name="Liang Y."/>
            <person name="Feng F."/>
        </authorList>
    </citation>
    <scope>NUCLEOTIDE SEQUENCE [LARGE SCALE GENOMIC DNA]</scope>
    <source>
        <strain evidence="4">MIMBbqt21</strain>
    </source>
</reference>
<accession>A0A243W9B5</accession>
<name>A0A243W9B5_9BACT</name>
<comment type="caution">
    <text evidence="4">The sequence shown here is derived from an EMBL/GenBank/DDBJ whole genome shotgun (WGS) entry which is preliminary data.</text>
</comment>
<dbReference type="Gene3D" id="3.60.21.10">
    <property type="match status" value="1"/>
</dbReference>
<dbReference type="AlphaFoldDB" id="A0A243W9B5"/>
<proteinExistence type="predicted"/>
<gene>
    <name evidence="4" type="ORF">BXP70_19910</name>
</gene>
<dbReference type="InterPro" id="IPR004843">
    <property type="entry name" value="Calcineurin-like_PHP"/>
</dbReference>
<keyword evidence="5" id="KW-1185">Reference proteome</keyword>
<organism evidence="4 5">
    <name type="scientific">Hymenobacter crusticola</name>
    <dbReference type="NCBI Taxonomy" id="1770526"/>
    <lineage>
        <taxon>Bacteria</taxon>
        <taxon>Pseudomonadati</taxon>
        <taxon>Bacteroidota</taxon>
        <taxon>Cytophagia</taxon>
        <taxon>Cytophagales</taxon>
        <taxon>Hymenobacteraceae</taxon>
        <taxon>Hymenobacter</taxon>
    </lineage>
</organism>
<keyword evidence="1" id="KW-0732">Signal</keyword>
<evidence type="ECO:0000313" key="5">
    <source>
        <dbReference type="Proteomes" id="UP000194873"/>
    </source>
</evidence>
<dbReference type="EMBL" id="MTSE01000013">
    <property type="protein sequence ID" value="OUJ71894.1"/>
    <property type="molecule type" value="Genomic_DNA"/>
</dbReference>
<dbReference type="Gene3D" id="2.60.40.4070">
    <property type="match status" value="1"/>
</dbReference>
<dbReference type="Pfam" id="PF00149">
    <property type="entry name" value="Metallophos"/>
    <property type="match status" value="1"/>
</dbReference>
<dbReference type="InterPro" id="IPR026444">
    <property type="entry name" value="Secre_tail"/>
</dbReference>
<feature type="domain" description="Calcineurin-like phosphoesterase" evidence="3">
    <location>
        <begin position="13"/>
        <end position="200"/>
    </location>
</feature>
<dbReference type="InterPro" id="IPR029052">
    <property type="entry name" value="Metallo-depent_PP-like"/>
</dbReference>
<dbReference type="PANTHER" id="PTHR10161:SF14">
    <property type="entry name" value="TARTRATE-RESISTANT ACID PHOSPHATASE TYPE 5"/>
    <property type="match status" value="1"/>
</dbReference>
<keyword evidence="2" id="KW-0378">Hydrolase</keyword>
<dbReference type="InterPro" id="IPR051558">
    <property type="entry name" value="Metallophosphoesterase_PAP"/>
</dbReference>
<evidence type="ECO:0000256" key="1">
    <source>
        <dbReference type="ARBA" id="ARBA00022729"/>
    </source>
</evidence>
<protein>
    <recommendedName>
        <fullName evidence="3">Calcineurin-like phosphoesterase domain-containing protein</fullName>
    </recommendedName>
</protein>
<sequence>MLCTLPSVNYAQRFAAIGDYGYAGQPEKDVADMVKAWEPDFIITLGDNNYNLGDSTTIDQNIGQYYHKYIYKYRGRYGPSASSNRFFPSLGNHDYYTRNGEPYRDYFTLPGNGRYYDFVRGDIHFFALDSDPAEPDGVDVKSVQAQWLRTKLAASTARWKVVYLHHAPYSSGAHGNTEELQWPFREWGASVVLAGHDHHYERLMADGLPYFVNGLGGRSIYRVQPQPIPESRTTFNGDYGAMLINANPDSLALQFYTRKHVLIDTYVLHRPLSTTPKLYPVGPNPFQEEAMIEFSVPTQMAVQLRILNTLGQEVAALHQGTVKVGWHRFTWQRNSLPAGIYYVQLVGNGFSQVMRVVAL</sequence>
<dbReference type="NCBIfam" id="TIGR04183">
    <property type="entry name" value="Por_Secre_tail"/>
    <property type="match status" value="1"/>
</dbReference>
<dbReference type="Proteomes" id="UP000194873">
    <property type="component" value="Unassembled WGS sequence"/>
</dbReference>
<evidence type="ECO:0000313" key="4">
    <source>
        <dbReference type="EMBL" id="OUJ71894.1"/>
    </source>
</evidence>
<evidence type="ECO:0000259" key="3">
    <source>
        <dbReference type="Pfam" id="PF00149"/>
    </source>
</evidence>
<evidence type="ECO:0000256" key="2">
    <source>
        <dbReference type="ARBA" id="ARBA00022801"/>
    </source>
</evidence>